<evidence type="ECO:0000313" key="2">
    <source>
        <dbReference type="Proteomes" id="UP001279734"/>
    </source>
</evidence>
<protein>
    <submittedName>
        <fullName evidence="1">Uncharacterized protein</fullName>
    </submittedName>
</protein>
<reference evidence="1" key="1">
    <citation type="submission" date="2023-05" db="EMBL/GenBank/DDBJ databases">
        <title>Nepenthes gracilis genome sequencing.</title>
        <authorList>
            <person name="Fukushima K."/>
        </authorList>
    </citation>
    <scope>NUCLEOTIDE SEQUENCE</scope>
    <source>
        <strain evidence="1">SING2019-196</strain>
    </source>
</reference>
<dbReference type="EMBL" id="BSYO01000011">
    <property type="protein sequence ID" value="GMH11978.1"/>
    <property type="molecule type" value="Genomic_DNA"/>
</dbReference>
<proteinExistence type="predicted"/>
<dbReference type="Proteomes" id="UP001279734">
    <property type="component" value="Unassembled WGS sequence"/>
</dbReference>
<comment type="caution">
    <text evidence="1">The sequence shown here is derived from an EMBL/GenBank/DDBJ whole genome shotgun (WGS) entry which is preliminary data.</text>
</comment>
<keyword evidence="2" id="KW-1185">Reference proteome</keyword>
<dbReference type="AlphaFoldDB" id="A0AAD3SIU5"/>
<accession>A0AAD3SIU5</accession>
<organism evidence="1 2">
    <name type="scientific">Nepenthes gracilis</name>
    <name type="common">Slender pitcher plant</name>
    <dbReference type="NCBI Taxonomy" id="150966"/>
    <lineage>
        <taxon>Eukaryota</taxon>
        <taxon>Viridiplantae</taxon>
        <taxon>Streptophyta</taxon>
        <taxon>Embryophyta</taxon>
        <taxon>Tracheophyta</taxon>
        <taxon>Spermatophyta</taxon>
        <taxon>Magnoliopsida</taxon>
        <taxon>eudicotyledons</taxon>
        <taxon>Gunneridae</taxon>
        <taxon>Pentapetalae</taxon>
        <taxon>Caryophyllales</taxon>
        <taxon>Nepenthaceae</taxon>
        <taxon>Nepenthes</taxon>
    </lineage>
</organism>
<evidence type="ECO:0000313" key="1">
    <source>
        <dbReference type="EMBL" id="GMH11978.1"/>
    </source>
</evidence>
<name>A0AAD3SIU5_NEPGR</name>
<sequence>MKSKILKPVKHLWLFLLGKSSIRFIFMDPPASAQAPLLAPAPSSGGGGFIDSCLWFLCCCGLFTRCCPPLFEPGPPPP</sequence>
<gene>
    <name evidence="1" type="ORF">Nepgr_013819</name>
</gene>